<evidence type="ECO:0000259" key="13">
    <source>
        <dbReference type="SMART" id="SM00382"/>
    </source>
</evidence>
<keyword evidence="11" id="KW-0175">Coiled coil</keyword>
<dbReference type="InterPro" id="IPR054506">
    <property type="entry name" value="DnaA_N-like_STI"/>
</dbReference>
<dbReference type="GO" id="GO:0005524">
    <property type="term" value="F:ATP binding"/>
    <property type="evidence" value="ECO:0007669"/>
    <property type="project" value="UniProtKB-KW"/>
</dbReference>
<dbReference type="InterPro" id="IPR022754">
    <property type="entry name" value="DNA_pol_III_gamma-3"/>
</dbReference>
<dbReference type="SMART" id="SM00382">
    <property type="entry name" value="AAA"/>
    <property type="match status" value="1"/>
</dbReference>
<keyword evidence="7" id="KW-0547">Nucleotide-binding</keyword>
<evidence type="ECO:0000256" key="11">
    <source>
        <dbReference type="ARBA" id="ARBA00023054"/>
    </source>
</evidence>
<dbReference type="GO" id="GO:0003677">
    <property type="term" value="F:DNA binding"/>
    <property type="evidence" value="ECO:0007669"/>
    <property type="project" value="InterPro"/>
</dbReference>
<dbReference type="Gene3D" id="3.40.50.300">
    <property type="entry name" value="P-loop containing nucleotide triphosphate hydrolases"/>
    <property type="match status" value="1"/>
</dbReference>
<comment type="catalytic activity">
    <reaction evidence="12">
        <text>DNA(n) + a 2'-deoxyribonucleoside 5'-triphosphate = DNA(n+1) + diphosphate</text>
        <dbReference type="Rhea" id="RHEA:22508"/>
        <dbReference type="Rhea" id="RHEA-COMP:17339"/>
        <dbReference type="Rhea" id="RHEA-COMP:17340"/>
        <dbReference type="ChEBI" id="CHEBI:33019"/>
        <dbReference type="ChEBI" id="CHEBI:61560"/>
        <dbReference type="ChEBI" id="CHEBI:173112"/>
        <dbReference type="EC" id="2.7.7.7"/>
    </reaction>
</comment>
<evidence type="ECO:0000256" key="2">
    <source>
        <dbReference type="ARBA" id="ARBA00012417"/>
    </source>
</evidence>
<dbReference type="GO" id="GO:0006281">
    <property type="term" value="P:DNA repair"/>
    <property type="evidence" value="ECO:0000318"/>
    <property type="project" value="GO_Central"/>
</dbReference>
<dbReference type="Gramene" id="Manes.06G113300.5.v8.1">
    <property type="protein sequence ID" value="Manes.06G113300.5.v8.1.CDS"/>
    <property type="gene ID" value="Manes.06G113300.v8.1"/>
</dbReference>
<dbReference type="CDD" id="cd18137">
    <property type="entry name" value="HLD_clamp_pol_III_gamma_tau"/>
    <property type="match status" value="1"/>
</dbReference>
<evidence type="ECO:0000256" key="6">
    <source>
        <dbReference type="ARBA" id="ARBA00022723"/>
    </source>
</evidence>
<comment type="caution">
    <text evidence="14">The sequence shown here is derived from an EMBL/GenBank/DDBJ whole genome shotgun (WGS) entry which is preliminary data.</text>
</comment>
<dbReference type="InterPro" id="IPR027417">
    <property type="entry name" value="P-loop_NTPase"/>
</dbReference>
<evidence type="ECO:0000313" key="14">
    <source>
        <dbReference type="EMBL" id="OAY47883.1"/>
    </source>
</evidence>
<dbReference type="EMBL" id="CM004392">
    <property type="protein sequence ID" value="OAY47883.1"/>
    <property type="molecule type" value="Genomic_DNA"/>
</dbReference>
<sequence>MMMDGRRHSVDIPISRTLIALRRVRSLRDPSTNSMSKFSALLENANWETNSTNEISLQFMGGCQQGGSDHNGLASLKNSGLNGKREEEVDDFEMRCDFGKSKTQLNSCENSGRVEKVGAPIRTKKLEGLDNCALNQEDVHGNKSLRERYCSNHRDKGWELACVTPLSNCLEDVDSTNELILGSPIVECMDQSMSRKKSQYKSQVKSSGMVGDVLSRLGSPCLSVSDALSSHSISFLANEEADLMIPNDPGCGISCCWTRTPRFRESNPFSDAEGRPLLFKDVAETASFGQRSWKLIANETPRSFSQKFRPKSFDELVGQNVVTKSLLNAISKGRITSLYIFHGPRGTGKTSASRIFAAALNCLSLEEFKPCCLCRECVLFFSGRIRDVKEIDSVRINRAERIRSLIKNASIPPVSSRFKVFIIDECHLLHGETWATILNSLENFSQHSVFVMITPDLEKLPRSAVTRSQRYHFPKIKDADIATRLGNICVEEGIDFDLVALDFIAAKSNGSLRDAEMMLDQLSLLGKRITMSLAYELIGVVSDDELLDLLDLALSSDTSNTVIRARDLMRSRIDPMQLVTQLANLIMDILAGKCEEDSSEIRRKFSRSHASETDMQRLSHALKILSETEKQLRMSKNQSTWLTVALLQLSSLETPSLNANDPKSSLRNAHDRDGDFCSTSSTEESLKLLFPCSCEDSKSHKLGMQGDCKATLESIWKGATELCQSNSLKNFLRKQGKLSSLCVNRDMAVAELEFHHPDYVSKAEKSWKMIASSLQLILGRNVEIRINLVLCAPVSKCTKLRKLSFSLFSCSRRMQQKSQLPMECRSNSDSSDHVSEKPMISDKAILTCSSDCRSQMPHNYPRVEVVRALRNTEGNVLSIGNASSHRSLQDDMQKLPAHGIDSSMEVRSSLENDVFPTQETEEPPNCFPRARRLQKRLHSSDNSKVIWMDNERANKLTLSVPGKKSFETYNSTDDSYVFGSNNYTNSRSEDELRENTVALCWRTPALPINKNWQLTDHRRRSPLVGWVLSCASAK</sequence>
<evidence type="ECO:0000256" key="5">
    <source>
        <dbReference type="ARBA" id="ARBA00022705"/>
    </source>
</evidence>
<dbReference type="Pfam" id="PF13177">
    <property type="entry name" value="DNA_pol3_delta2"/>
    <property type="match status" value="1"/>
</dbReference>
<evidence type="ECO:0000313" key="15">
    <source>
        <dbReference type="Proteomes" id="UP000091857"/>
    </source>
</evidence>
<evidence type="ECO:0000256" key="8">
    <source>
        <dbReference type="ARBA" id="ARBA00022833"/>
    </source>
</evidence>
<dbReference type="Pfam" id="PF22608">
    <property type="entry name" value="DNAX_ATPase_lid"/>
    <property type="match status" value="1"/>
</dbReference>
<name>A0A2C9VPX4_MANES</name>
<dbReference type="SUPFAM" id="SSF52540">
    <property type="entry name" value="P-loop containing nucleoside triphosphate hydrolases"/>
    <property type="match status" value="1"/>
</dbReference>
<dbReference type="GO" id="GO:0003887">
    <property type="term" value="F:DNA-directed DNA polymerase activity"/>
    <property type="evidence" value="ECO:0007669"/>
    <property type="project" value="UniProtKB-KW"/>
</dbReference>
<dbReference type="InterPro" id="IPR008921">
    <property type="entry name" value="DNA_pol3_clamp-load_cplx_C"/>
</dbReference>
<protein>
    <recommendedName>
        <fullName evidence="2">DNA-directed DNA polymerase</fullName>
        <ecNumber evidence="2">2.7.7.7</ecNumber>
    </recommendedName>
</protein>
<keyword evidence="4" id="KW-0548">Nucleotidyltransferase</keyword>
<evidence type="ECO:0000256" key="7">
    <source>
        <dbReference type="ARBA" id="ARBA00022741"/>
    </source>
</evidence>
<dbReference type="Gene3D" id="1.20.272.10">
    <property type="match status" value="1"/>
</dbReference>
<dbReference type="InterPro" id="IPR012763">
    <property type="entry name" value="DNA_pol_III_sug/sutau_N"/>
</dbReference>
<dbReference type="GO" id="GO:0046872">
    <property type="term" value="F:metal ion binding"/>
    <property type="evidence" value="ECO:0007669"/>
    <property type="project" value="UniProtKB-KW"/>
</dbReference>
<comment type="similarity">
    <text evidence="1">Belongs to the DnaX/STICHEL family.</text>
</comment>
<dbReference type="GO" id="GO:0005663">
    <property type="term" value="C:DNA replication factor C complex"/>
    <property type="evidence" value="ECO:0000318"/>
    <property type="project" value="GO_Central"/>
</dbReference>
<dbReference type="Proteomes" id="UP000091857">
    <property type="component" value="Chromosome 6"/>
</dbReference>
<keyword evidence="8" id="KW-0862">Zinc</keyword>
<evidence type="ECO:0000256" key="3">
    <source>
        <dbReference type="ARBA" id="ARBA00022679"/>
    </source>
</evidence>
<keyword evidence="10" id="KW-0239">DNA-directed DNA polymerase</keyword>
<dbReference type="Pfam" id="PF23007">
    <property type="entry name" value="DnaA_N-like_STI"/>
    <property type="match status" value="1"/>
</dbReference>
<dbReference type="GO" id="GO:0009360">
    <property type="term" value="C:DNA polymerase III complex"/>
    <property type="evidence" value="ECO:0007669"/>
    <property type="project" value="InterPro"/>
</dbReference>
<feature type="domain" description="AAA+ ATPase" evidence="13">
    <location>
        <begin position="335"/>
        <end position="477"/>
    </location>
</feature>
<evidence type="ECO:0000256" key="9">
    <source>
        <dbReference type="ARBA" id="ARBA00022840"/>
    </source>
</evidence>
<evidence type="ECO:0000256" key="10">
    <source>
        <dbReference type="ARBA" id="ARBA00022932"/>
    </source>
</evidence>
<evidence type="ECO:0000256" key="1">
    <source>
        <dbReference type="ARBA" id="ARBA00006360"/>
    </source>
</evidence>
<keyword evidence="5" id="KW-0235">DNA replication</keyword>
<dbReference type="InterPro" id="IPR003593">
    <property type="entry name" value="AAA+_ATPase"/>
</dbReference>
<dbReference type="AlphaFoldDB" id="A0A2C9VPX4"/>
<dbReference type="Gene3D" id="1.10.8.60">
    <property type="match status" value="1"/>
</dbReference>
<dbReference type="PANTHER" id="PTHR11669:SF0">
    <property type="entry name" value="PROTEIN STICHEL-LIKE 2"/>
    <property type="match status" value="1"/>
</dbReference>
<keyword evidence="3" id="KW-0808">Transferase</keyword>
<dbReference type="Gramene" id="Manes.06G113300.6.v8.1">
    <property type="protein sequence ID" value="Manes.06G113300.6.v8.1.CDS"/>
    <property type="gene ID" value="Manes.06G113300.v8.1"/>
</dbReference>
<dbReference type="Gramene" id="Manes.06G113300.7.v8.1">
    <property type="protein sequence ID" value="Manes.06G113300.7.v8.1.CDS"/>
    <property type="gene ID" value="Manes.06G113300.v8.1"/>
</dbReference>
<dbReference type="STRING" id="3983.A0A2C9VPX4"/>
<reference evidence="15" key="1">
    <citation type="journal article" date="2016" name="Nat. Biotechnol.">
        <title>Sequencing wild and cultivated cassava and related species reveals extensive interspecific hybridization and genetic diversity.</title>
        <authorList>
            <person name="Bredeson J.V."/>
            <person name="Lyons J.B."/>
            <person name="Prochnik S.E."/>
            <person name="Wu G.A."/>
            <person name="Ha C.M."/>
            <person name="Edsinger-Gonzales E."/>
            <person name="Grimwood J."/>
            <person name="Schmutz J."/>
            <person name="Rabbi I.Y."/>
            <person name="Egesi C."/>
            <person name="Nauluvula P."/>
            <person name="Lebot V."/>
            <person name="Ndunguru J."/>
            <person name="Mkamilo G."/>
            <person name="Bart R.S."/>
            <person name="Setter T.L."/>
            <person name="Gleadow R.M."/>
            <person name="Kulakow P."/>
            <person name="Ferguson M.E."/>
            <person name="Rounsley S."/>
            <person name="Rokhsar D.S."/>
        </authorList>
    </citation>
    <scope>NUCLEOTIDE SEQUENCE [LARGE SCALE GENOMIC DNA]</scope>
    <source>
        <strain evidence="15">cv. AM560-2</strain>
    </source>
</reference>
<gene>
    <name evidence="14" type="ORF">MANES_06G113300v8</name>
</gene>
<accession>A0A2C9VPX4</accession>
<keyword evidence="15" id="KW-1185">Reference proteome</keyword>
<dbReference type="OrthoDB" id="1899087at2759"/>
<evidence type="ECO:0000256" key="12">
    <source>
        <dbReference type="ARBA" id="ARBA00049244"/>
    </source>
</evidence>
<dbReference type="EC" id="2.7.7.7" evidence="2"/>
<keyword evidence="6" id="KW-0479">Metal-binding</keyword>
<dbReference type="FunFam" id="1.10.8.60:FF:000013">
    <property type="entry name" value="DNA polymerase III subunit gamma/tau"/>
    <property type="match status" value="1"/>
</dbReference>
<evidence type="ECO:0000256" key="4">
    <source>
        <dbReference type="ARBA" id="ARBA00022695"/>
    </source>
</evidence>
<keyword evidence="9" id="KW-0067">ATP-binding</keyword>
<dbReference type="GO" id="GO:0006261">
    <property type="term" value="P:DNA-templated DNA replication"/>
    <property type="evidence" value="ECO:0000318"/>
    <property type="project" value="GO_Central"/>
</dbReference>
<dbReference type="InterPro" id="IPR050238">
    <property type="entry name" value="DNA_Rep/Repair_Clamp_Loader"/>
</dbReference>
<dbReference type="NCBIfam" id="TIGR02397">
    <property type="entry name" value="dnaX_nterm"/>
    <property type="match status" value="1"/>
</dbReference>
<organism evidence="14 15">
    <name type="scientific">Manihot esculenta</name>
    <name type="common">Cassava</name>
    <name type="synonym">Jatropha manihot</name>
    <dbReference type="NCBI Taxonomy" id="3983"/>
    <lineage>
        <taxon>Eukaryota</taxon>
        <taxon>Viridiplantae</taxon>
        <taxon>Streptophyta</taxon>
        <taxon>Embryophyta</taxon>
        <taxon>Tracheophyta</taxon>
        <taxon>Spermatophyta</taxon>
        <taxon>Magnoliopsida</taxon>
        <taxon>eudicotyledons</taxon>
        <taxon>Gunneridae</taxon>
        <taxon>Pentapetalae</taxon>
        <taxon>rosids</taxon>
        <taxon>fabids</taxon>
        <taxon>Malpighiales</taxon>
        <taxon>Euphorbiaceae</taxon>
        <taxon>Crotonoideae</taxon>
        <taxon>Manihoteae</taxon>
        <taxon>Manihot</taxon>
    </lineage>
</organism>
<dbReference type="Pfam" id="PF12169">
    <property type="entry name" value="DNA_pol3_gamma3"/>
    <property type="match status" value="1"/>
</dbReference>
<dbReference type="PANTHER" id="PTHR11669">
    <property type="entry name" value="REPLICATION FACTOR C / DNA POLYMERASE III GAMMA-TAU SUBUNIT"/>
    <property type="match status" value="1"/>
</dbReference>
<dbReference type="SUPFAM" id="SSF48019">
    <property type="entry name" value="post-AAA+ oligomerization domain-like"/>
    <property type="match status" value="1"/>
</dbReference>
<proteinExistence type="inferred from homology"/>
<dbReference type="InterPro" id="IPR045085">
    <property type="entry name" value="HLD_clamp_pol_III_gamma_tau"/>
</dbReference>